<evidence type="ECO:0000313" key="2">
    <source>
        <dbReference type="Proteomes" id="UP000485058"/>
    </source>
</evidence>
<protein>
    <submittedName>
        <fullName evidence="1">Uncharacterized protein</fullName>
    </submittedName>
</protein>
<organism evidence="1 2">
    <name type="scientific">Haematococcus lacustris</name>
    <name type="common">Green alga</name>
    <name type="synonym">Haematococcus pluvialis</name>
    <dbReference type="NCBI Taxonomy" id="44745"/>
    <lineage>
        <taxon>Eukaryota</taxon>
        <taxon>Viridiplantae</taxon>
        <taxon>Chlorophyta</taxon>
        <taxon>core chlorophytes</taxon>
        <taxon>Chlorophyceae</taxon>
        <taxon>CS clade</taxon>
        <taxon>Chlamydomonadales</taxon>
        <taxon>Haematococcaceae</taxon>
        <taxon>Haematococcus</taxon>
    </lineage>
</organism>
<comment type="caution">
    <text evidence="1">The sequence shown here is derived from an EMBL/GenBank/DDBJ whole genome shotgun (WGS) entry which is preliminary data.</text>
</comment>
<dbReference type="AlphaFoldDB" id="A0A6A0AJN9"/>
<name>A0A6A0AJN9_HAELA</name>
<evidence type="ECO:0000313" key="1">
    <source>
        <dbReference type="EMBL" id="GFH32214.1"/>
    </source>
</evidence>
<dbReference type="EMBL" id="BLLF01006396">
    <property type="protein sequence ID" value="GFH32214.1"/>
    <property type="molecule type" value="Genomic_DNA"/>
</dbReference>
<gene>
    <name evidence="1" type="ORF">HaLaN_31398</name>
</gene>
<accession>A0A6A0AJN9</accession>
<dbReference type="Proteomes" id="UP000485058">
    <property type="component" value="Unassembled WGS sequence"/>
</dbReference>
<reference evidence="1 2" key="1">
    <citation type="submission" date="2020-02" db="EMBL/GenBank/DDBJ databases">
        <title>Draft genome sequence of Haematococcus lacustris strain NIES-144.</title>
        <authorList>
            <person name="Morimoto D."/>
            <person name="Nakagawa S."/>
            <person name="Yoshida T."/>
            <person name="Sawayama S."/>
        </authorList>
    </citation>
    <scope>NUCLEOTIDE SEQUENCE [LARGE SCALE GENOMIC DNA]</scope>
    <source>
        <strain evidence="1 2">NIES-144</strain>
    </source>
</reference>
<keyword evidence="2" id="KW-1185">Reference proteome</keyword>
<sequence>MSLCAITYASGRSEGKTLLRTPSHSSILSALKLPVDLVVTTTWLTPLKPSAVRLLGRPPPLGVRDFPHGKLRMLMDLVAVHSKMKCMASSTTPSVHLVHVRSMKVTPSNRAFSTLKPLLPNLNLVKLVRTSVESGAGGEAPPRGGPGNNPR</sequence>
<proteinExistence type="predicted"/>